<accession>A0A2Z4XW83</accession>
<evidence type="ECO:0000313" key="2">
    <source>
        <dbReference type="EMBL" id="QIW11202.1"/>
    </source>
</evidence>
<reference evidence="2 4" key="2">
    <citation type="submission" date="2019-08" db="EMBL/GenBank/DDBJ databases">
        <title>Complete genome sequences of Francisella adeliensis (FSC1325 and FSC1326).</title>
        <authorList>
            <person name="Ohrman C."/>
            <person name="Uneklint I."/>
            <person name="Vallesi A."/>
            <person name="Karlsson L."/>
            <person name="Sjodin A."/>
        </authorList>
    </citation>
    <scope>NUCLEOTIDE SEQUENCE [LARGE SCALE GENOMIC DNA]</scope>
    <source>
        <strain evidence="2 4">FSC1325</strain>
    </source>
</reference>
<dbReference type="InterPro" id="IPR047324">
    <property type="entry name" value="LbH_gamma_CA-like"/>
</dbReference>
<name>A0A2Z4XW83_9GAMM</name>
<dbReference type="OrthoDB" id="9803036at2"/>
<dbReference type="KEGG" id="fad:CDH04_00450"/>
<dbReference type="CDD" id="cd04645">
    <property type="entry name" value="LbH_gamma_CA_like"/>
    <property type="match status" value="1"/>
</dbReference>
<evidence type="ECO:0000313" key="1">
    <source>
        <dbReference type="EMBL" id="AXA32976.1"/>
    </source>
</evidence>
<dbReference type="InterPro" id="IPR011004">
    <property type="entry name" value="Trimer_LpxA-like_sf"/>
</dbReference>
<dbReference type="PANTHER" id="PTHR13061:SF56">
    <property type="entry name" value="PROTEIN YRDA"/>
    <property type="match status" value="1"/>
</dbReference>
<dbReference type="Proteomes" id="UP000681131">
    <property type="component" value="Chromosome"/>
</dbReference>
<protein>
    <submittedName>
        <fullName evidence="1">Gamma carbonic anhydrase family protein</fullName>
    </submittedName>
</protein>
<dbReference type="PANTHER" id="PTHR13061">
    <property type="entry name" value="DYNACTIN SUBUNIT P25"/>
    <property type="match status" value="1"/>
</dbReference>
<gene>
    <name evidence="1" type="ORF">CDH04_00450</name>
    <name evidence="2" type="ORF">FZC43_00450</name>
</gene>
<proteinExistence type="predicted"/>
<evidence type="ECO:0000313" key="3">
    <source>
        <dbReference type="Proteomes" id="UP000251120"/>
    </source>
</evidence>
<dbReference type="InterPro" id="IPR050484">
    <property type="entry name" value="Transf_Hexapept/Carb_Anhydrase"/>
</dbReference>
<dbReference type="AlphaFoldDB" id="A0A2Z4XW83"/>
<organism evidence="1 3">
    <name type="scientific">Francisella adeliensis</name>
    <dbReference type="NCBI Taxonomy" id="2007306"/>
    <lineage>
        <taxon>Bacteria</taxon>
        <taxon>Pseudomonadati</taxon>
        <taxon>Pseudomonadota</taxon>
        <taxon>Gammaproteobacteria</taxon>
        <taxon>Thiotrichales</taxon>
        <taxon>Francisellaceae</taxon>
        <taxon>Francisella</taxon>
    </lineage>
</organism>
<keyword evidence="4" id="KW-1185">Reference proteome</keyword>
<dbReference type="EMBL" id="CP043424">
    <property type="protein sequence ID" value="QIW11202.1"/>
    <property type="molecule type" value="Genomic_DNA"/>
</dbReference>
<dbReference type="EMBL" id="CP021781">
    <property type="protein sequence ID" value="AXA32976.1"/>
    <property type="molecule type" value="Genomic_DNA"/>
</dbReference>
<sequence length="179" mass="19253">MSRCIREFNGRKPNINITAYIDESAVVIGDVTLAEDSSIWPQVSVRGDLLPIIIGKATNVQDCSTLHTTEHPKGSGKGFALTIGDNVTIGHGVILHGCDIKDNTMIGMGSIVLDGAIVEPWAFVGAGSLVPPGKVLESGFMYIGSPVKKIRPIKEEEKTFIIENAKNYVKNKNKYKAGS</sequence>
<dbReference type="RefSeq" id="WP_112869153.1">
    <property type="nucleotide sequence ID" value="NZ_CP021781.1"/>
</dbReference>
<reference evidence="1 3" key="1">
    <citation type="submission" date="2017-06" db="EMBL/GenBank/DDBJ databases">
        <title>Complete genome of Francisella adeliensis.</title>
        <authorList>
            <person name="Vallesi A."/>
            <person name="Sjodin A."/>
        </authorList>
    </citation>
    <scope>NUCLEOTIDE SEQUENCE [LARGE SCALE GENOMIC DNA]</scope>
    <source>
        <strain evidence="1 3">FDC440</strain>
    </source>
</reference>
<dbReference type="Gene3D" id="2.160.10.10">
    <property type="entry name" value="Hexapeptide repeat proteins"/>
    <property type="match status" value="1"/>
</dbReference>
<dbReference type="Proteomes" id="UP000251120">
    <property type="component" value="Chromosome"/>
</dbReference>
<dbReference type="SUPFAM" id="SSF51161">
    <property type="entry name" value="Trimeric LpxA-like enzymes"/>
    <property type="match status" value="1"/>
</dbReference>
<evidence type="ECO:0000313" key="4">
    <source>
        <dbReference type="Proteomes" id="UP000681131"/>
    </source>
</evidence>